<keyword evidence="2 6" id="KW-0378">Hydrolase</keyword>
<dbReference type="InterPro" id="IPR051923">
    <property type="entry name" value="Glycosyl_Hydrolase_39"/>
</dbReference>
<keyword evidence="7" id="KW-1185">Reference proteome</keyword>
<evidence type="ECO:0000256" key="4">
    <source>
        <dbReference type="PIRSR" id="PIRSR600514-1"/>
    </source>
</evidence>
<dbReference type="PANTHER" id="PTHR12631:SF8">
    <property type="entry name" value="ALPHA-L-IDURONIDASE"/>
    <property type="match status" value="1"/>
</dbReference>
<dbReference type="STRING" id="1149755.A0A2J6SB02"/>
<evidence type="ECO:0000256" key="1">
    <source>
        <dbReference type="ARBA" id="ARBA00008875"/>
    </source>
</evidence>
<sequence length="538" mass="60020">MSFPVSIRVNADHELGHLRPLYRYFGADEPNYAYMKNGEKLLRKLGELGREQVFFRTHNLLTTGDGTPALKWGSTNAYTEDEHGNPVYNWKIIDRIFDTYLERNVKPYVQIGFTPQAMSTHPQPYQHTWTPHAKYHEIFTGWSYPPKDFNKWEELVYQWAKHSRDKYGLEEVESWYWEIWNEPNIGYWQGAPDEFYALHDHAAAAVRRAIPNARVGGPETAGGFGTDSVTFLRGFLDHCVEGTNAATGEKGSQLDFLSFHAKGQPEYLVDHVRMGISHQLKDIDGGFSVIASYPTFKDTPIVIGESDPEGAAAAQGPELGYRNGTMYSSYTAASFARKHDIADKHDVNLAGALTWAFEFEDQPYFAGFRVLASNDVDLPVLNVFRMFGLMTGTRVEARSSGQVPLETAITEGVRGEPDVGVLASVEGERLAALVWHYHDDDVPGPVASVELELGGLSWSGEGRLSHYRVDQKHSNAFEKWKALGSPQKPTSEQYAELVIASKLTTVAPPKSVVAKDGSTAVAFDLPRQGVSLLLLEKV</sequence>
<gene>
    <name evidence="6" type="ORF">L207DRAFT_506857</name>
</gene>
<evidence type="ECO:0000313" key="7">
    <source>
        <dbReference type="Proteomes" id="UP000235786"/>
    </source>
</evidence>
<dbReference type="OrthoDB" id="15153at2759"/>
<feature type="domain" description="Glycosyl hydrolases family 39 N-terminal catalytic" evidence="5">
    <location>
        <begin position="6"/>
        <end position="505"/>
    </location>
</feature>
<evidence type="ECO:0000256" key="3">
    <source>
        <dbReference type="ARBA" id="ARBA00023295"/>
    </source>
</evidence>
<accession>A0A2J6SB02</accession>
<dbReference type="Gene3D" id="3.20.20.80">
    <property type="entry name" value="Glycosidases"/>
    <property type="match status" value="1"/>
</dbReference>
<dbReference type="SUPFAM" id="SSF51011">
    <property type="entry name" value="Glycosyl hydrolase domain"/>
    <property type="match status" value="1"/>
</dbReference>
<feature type="active site" description="Proton donor" evidence="4">
    <location>
        <position position="182"/>
    </location>
</feature>
<name>A0A2J6SB02_HYAVF</name>
<dbReference type="InterPro" id="IPR017853">
    <property type="entry name" value="GH"/>
</dbReference>
<dbReference type="Pfam" id="PF01229">
    <property type="entry name" value="Glyco_hydro_39"/>
    <property type="match status" value="1"/>
</dbReference>
<keyword evidence="3" id="KW-0326">Glycosidase</keyword>
<evidence type="ECO:0000313" key="6">
    <source>
        <dbReference type="EMBL" id="PMD47947.1"/>
    </source>
</evidence>
<dbReference type="PANTHER" id="PTHR12631">
    <property type="entry name" value="ALPHA-L-IDURONIDASE"/>
    <property type="match status" value="1"/>
</dbReference>
<proteinExistence type="inferred from homology"/>
<reference evidence="6 7" key="1">
    <citation type="submission" date="2016-04" db="EMBL/GenBank/DDBJ databases">
        <title>A degradative enzymes factory behind the ericoid mycorrhizal symbiosis.</title>
        <authorList>
            <consortium name="DOE Joint Genome Institute"/>
            <person name="Martino E."/>
            <person name="Morin E."/>
            <person name="Grelet G."/>
            <person name="Kuo A."/>
            <person name="Kohler A."/>
            <person name="Daghino S."/>
            <person name="Barry K."/>
            <person name="Choi C."/>
            <person name="Cichocki N."/>
            <person name="Clum A."/>
            <person name="Copeland A."/>
            <person name="Hainaut M."/>
            <person name="Haridas S."/>
            <person name="Labutti K."/>
            <person name="Lindquist E."/>
            <person name="Lipzen A."/>
            <person name="Khouja H.-R."/>
            <person name="Murat C."/>
            <person name="Ohm R."/>
            <person name="Olson A."/>
            <person name="Spatafora J."/>
            <person name="Veneault-Fourrey C."/>
            <person name="Henrissat B."/>
            <person name="Grigoriev I."/>
            <person name="Martin F."/>
            <person name="Perotto S."/>
        </authorList>
    </citation>
    <scope>NUCLEOTIDE SEQUENCE [LARGE SCALE GENOMIC DNA]</scope>
    <source>
        <strain evidence="6 7">F</strain>
    </source>
</reference>
<organism evidence="6 7">
    <name type="scientific">Hyaloscypha variabilis (strain UAMH 11265 / GT02V1 / F)</name>
    <name type="common">Meliniomyces variabilis</name>
    <dbReference type="NCBI Taxonomy" id="1149755"/>
    <lineage>
        <taxon>Eukaryota</taxon>
        <taxon>Fungi</taxon>
        <taxon>Dikarya</taxon>
        <taxon>Ascomycota</taxon>
        <taxon>Pezizomycotina</taxon>
        <taxon>Leotiomycetes</taxon>
        <taxon>Helotiales</taxon>
        <taxon>Hyaloscyphaceae</taxon>
        <taxon>Hyaloscypha</taxon>
        <taxon>Hyaloscypha variabilis</taxon>
    </lineage>
</organism>
<comment type="similarity">
    <text evidence="1">Belongs to the glycosyl hydrolase 39 family.</text>
</comment>
<dbReference type="AlphaFoldDB" id="A0A2J6SB02"/>
<dbReference type="Proteomes" id="UP000235786">
    <property type="component" value="Unassembled WGS sequence"/>
</dbReference>
<dbReference type="InterPro" id="IPR000514">
    <property type="entry name" value="Glyco_hydro_39"/>
</dbReference>
<dbReference type="GO" id="GO:0004553">
    <property type="term" value="F:hydrolase activity, hydrolyzing O-glycosyl compounds"/>
    <property type="evidence" value="ECO:0007669"/>
    <property type="project" value="InterPro"/>
</dbReference>
<protein>
    <submittedName>
        <fullName evidence="6">Glycoside hydrolase family 39 protein</fullName>
    </submittedName>
</protein>
<dbReference type="GO" id="GO:0005975">
    <property type="term" value="P:carbohydrate metabolic process"/>
    <property type="evidence" value="ECO:0007669"/>
    <property type="project" value="InterPro"/>
</dbReference>
<dbReference type="EMBL" id="KZ613938">
    <property type="protein sequence ID" value="PMD47947.1"/>
    <property type="molecule type" value="Genomic_DNA"/>
</dbReference>
<evidence type="ECO:0000259" key="5">
    <source>
        <dbReference type="Pfam" id="PF01229"/>
    </source>
</evidence>
<dbReference type="Gene3D" id="2.60.40.1500">
    <property type="entry name" value="Glycosyl hydrolase domain, family 39"/>
    <property type="match status" value="1"/>
</dbReference>
<evidence type="ECO:0000256" key="2">
    <source>
        <dbReference type="ARBA" id="ARBA00022801"/>
    </source>
</evidence>
<dbReference type="InterPro" id="IPR049166">
    <property type="entry name" value="GH39_cat"/>
</dbReference>
<dbReference type="SUPFAM" id="SSF51445">
    <property type="entry name" value="(Trans)glycosidases"/>
    <property type="match status" value="1"/>
</dbReference>
<dbReference type="PRINTS" id="PR00745">
    <property type="entry name" value="GLHYDRLASE39"/>
</dbReference>